<evidence type="ECO:0000256" key="2">
    <source>
        <dbReference type="ARBA" id="ARBA00022801"/>
    </source>
</evidence>
<evidence type="ECO:0000256" key="1">
    <source>
        <dbReference type="ARBA" id="ARBA00005953"/>
    </source>
</evidence>
<evidence type="ECO:0000313" key="5">
    <source>
        <dbReference type="Proteomes" id="UP000466607"/>
    </source>
</evidence>
<dbReference type="AlphaFoldDB" id="A0AAD1MSQ0"/>
<dbReference type="InterPro" id="IPR029069">
    <property type="entry name" value="HotDog_dom_sf"/>
</dbReference>
<dbReference type="PANTHER" id="PTHR31793">
    <property type="entry name" value="4-HYDROXYBENZOYL-COA THIOESTERASE FAMILY MEMBER"/>
    <property type="match status" value="1"/>
</dbReference>
<comment type="similarity">
    <text evidence="1">Belongs to the 4-hydroxybenzoyl-CoA thioesterase family.</text>
</comment>
<dbReference type="EMBL" id="AP022586">
    <property type="protein sequence ID" value="BBY16005.1"/>
    <property type="molecule type" value="Genomic_DNA"/>
</dbReference>
<keyword evidence="5" id="KW-1185">Reference proteome</keyword>
<dbReference type="Pfam" id="PF03061">
    <property type="entry name" value="4HBT"/>
    <property type="match status" value="1"/>
</dbReference>
<dbReference type="InterPro" id="IPR006683">
    <property type="entry name" value="Thioestr_dom"/>
</dbReference>
<name>A0AAD1MSQ0_9MYCO</name>
<protein>
    <submittedName>
        <fullName evidence="4">4-hydroxybenzoyl-CoA thioesterase</fullName>
    </submittedName>
</protein>
<keyword evidence="2" id="KW-0378">Hydrolase</keyword>
<accession>A0AAD1MSQ0</accession>
<evidence type="ECO:0000313" key="4">
    <source>
        <dbReference type="EMBL" id="BBY16005.1"/>
    </source>
</evidence>
<proteinExistence type="inferred from homology"/>
<dbReference type="Gene3D" id="3.10.129.10">
    <property type="entry name" value="Hotdog Thioesterase"/>
    <property type="match status" value="1"/>
</dbReference>
<dbReference type="SUPFAM" id="SSF54637">
    <property type="entry name" value="Thioesterase/thiol ester dehydrase-isomerase"/>
    <property type="match status" value="1"/>
</dbReference>
<dbReference type="RefSeq" id="WP_134051605.1">
    <property type="nucleotide sequence ID" value="NZ_AP022586.1"/>
</dbReference>
<dbReference type="CDD" id="cd00586">
    <property type="entry name" value="4HBT"/>
    <property type="match status" value="1"/>
</dbReference>
<organism evidence="4 5">
    <name type="scientific">Mycolicibacterium litorale</name>
    <dbReference type="NCBI Taxonomy" id="758802"/>
    <lineage>
        <taxon>Bacteria</taxon>
        <taxon>Bacillati</taxon>
        <taxon>Actinomycetota</taxon>
        <taxon>Actinomycetes</taxon>
        <taxon>Mycobacteriales</taxon>
        <taxon>Mycobacteriaceae</taxon>
        <taxon>Mycolicibacterium</taxon>
    </lineage>
</organism>
<sequence>MAPDPTPEFSLPIVPRYAEIDQQGVVFNGHYLTWFDEACTAFFDHLGVAYPTLIADGLDFQVVHSEIDYAASVRWRDAVRVTVRCERVGTTSFTLGFAVSRRDADAPEQVAVTGRNVYVVVSTADWTKRDLPPSLRSALSGG</sequence>
<evidence type="ECO:0000259" key="3">
    <source>
        <dbReference type="Pfam" id="PF03061"/>
    </source>
</evidence>
<feature type="domain" description="Thioesterase" evidence="3">
    <location>
        <begin position="23"/>
        <end position="103"/>
    </location>
</feature>
<dbReference type="InterPro" id="IPR050563">
    <property type="entry name" value="4-hydroxybenzoyl-CoA_TE"/>
</dbReference>
<dbReference type="PANTHER" id="PTHR31793:SF27">
    <property type="entry name" value="NOVEL THIOESTERASE SUPERFAMILY DOMAIN AND SAPOSIN A-TYPE DOMAIN CONTAINING PROTEIN (0610012H03RIK)"/>
    <property type="match status" value="1"/>
</dbReference>
<dbReference type="GO" id="GO:0047617">
    <property type="term" value="F:fatty acyl-CoA hydrolase activity"/>
    <property type="evidence" value="ECO:0007669"/>
    <property type="project" value="TreeGrafter"/>
</dbReference>
<dbReference type="Proteomes" id="UP000466607">
    <property type="component" value="Chromosome"/>
</dbReference>
<gene>
    <name evidence="4" type="ORF">MLIT_15970</name>
</gene>
<reference evidence="4 5" key="1">
    <citation type="journal article" date="2019" name="Emerg. Microbes Infect.">
        <title>Comprehensive subspecies identification of 175 nontuberculous mycobacteria species based on 7547 genomic profiles.</title>
        <authorList>
            <person name="Matsumoto Y."/>
            <person name="Kinjo T."/>
            <person name="Motooka D."/>
            <person name="Nabeya D."/>
            <person name="Jung N."/>
            <person name="Uechi K."/>
            <person name="Horii T."/>
            <person name="Iida T."/>
            <person name="Fujita J."/>
            <person name="Nakamura S."/>
        </authorList>
    </citation>
    <scope>NUCLEOTIDE SEQUENCE [LARGE SCALE GENOMIC DNA]</scope>
    <source>
        <strain evidence="4 5">JCM 17423</strain>
    </source>
</reference>